<dbReference type="EC" id="2.4.1.187" evidence="3"/>
<name>A0A517M655_9BACT</name>
<gene>
    <name evidence="3" type="primary">tagA_2</name>
    <name evidence="3" type="ORF">EC9_45670</name>
</gene>
<organism evidence="3 4">
    <name type="scientific">Rosistilla ulvae</name>
    <dbReference type="NCBI Taxonomy" id="1930277"/>
    <lineage>
        <taxon>Bacteria</taxon>
        <taxon>Pseudomonadati</taxon>
        <taxon>Planctomycetota</taxon>
        <taxon>Planctomycetia</taxon>
        <taxon>Pirellulales</taxon>
        <taxon>Pirellulaceae</taxon>
        <taxon>Rosistilla</taxon>
    </lineage>
</organism>
<dbReference type="Pfam" id="PF03808">
    <property type="entry name" value="Glyco_tran_WecG"/>
    <property type="match status" value="1"/>
</dbReference>
<evidence type="ECO:0000313" key="4">
    <source>
        <dbReference type="Proteomes" id="UP000319557"/>
    </source>
</evidence>
<dbReference type="GO" id="GO:0047244">
    <property type="term" value="F:N-acetylglucosaminyldiphosphoundecaprenol N-acetyl-beta-D-mannosaminyltransferase activity"/>
    <property type="evidence" value="ECO:0007669"/>
    <property type="project" value="UniProtKB-EC"/>
</dbReference>
<keyword evidence="1 3" id="KW-0328">Glycosyltransferase</keyword>
<evidence type="ECO:0000313" key="3">
    <source>
        <dbReference type="EMBL" id="QDS90359.1"/>
    </source>
</evidence>
<sequence>MSKAIESGASADVFLNRKPACADRALSKLETQIVELEARVEAALADTETIPNGPPAKPEAVEIWGVPFSRLTLGQTLQHVDGLIAAGRPGYFITANLNYNMLTSQHPQLRQVNDNASFIVCDGMPMVWRSQWTDRPLPERVAGSELIYALTQWSAHKGHRIYFLGGAPGVAQAAADKLSDRYPGLTVAGVHSPPFRPLSDREHAELIEEIRGSQPDIVYVAMGQPKGELWIAENYQQIGAPVCVQIGASFDFVAGGVARAPRWIQRAGLEWCYRMLQEPRRLARRYWHNAAFLLRSLRQESLDAVR</sequence>
<dbReference type="PANTHER" id="PTHR34136">
    <property type="match status" value="1"/>
</dbReference>
<proteinExistence type="predicted"/>
<protein>
    <submittedName>
        <fullName evidence="3">N-acetylmannosaminyltransferase</fullName>
        <ecNumber evidence="3">2.4.1.187</ecNumber>
    </submittedName>
</protein>
<reference evidence="3 4" key="1">
    <citation type="submission" date="2019-02" db="EMBL/GenBank/DDBJ databases">
        <title>Deep-cultivation of Planctomycetes and their phenomic and genomic characterization uncovers novel biology.</title>
        <authorList>
            <person name="Wiegand S."/>
            <person name="Jogler M."/>
            <person name="Boedeker C."/>
            <person name="Pinto D."/>
            <person name="Vollmers J."/>
            <person name="Rivas-Marin E."/>
            <person name="Kohn T."/>
            <person name="Peeters S.H."/>
            <person name="Heuer A."/>
            <person name="Rast P."/>
            <person name="Oberbeckmann S."/>
            <person name="Bunk B."/>
            <person name="Jeske O."/>
            <person name="Meyerdierks A."/>
            <person name="Storesund J.E."/>
            <person name="Kallscheuer N."/>
            <person name="Luecker S."/>
            <person name="Lage O.M."/>
            <person name="Pohl T."/>
            <person name="Merkel B.J."/>
            <person name="Hornburger P."/>
            <person name="Mueller R.-W."/>
            <person name="Bruemmer F."/>
            <person name="Labrenz M."/>
            <person name="Spormann A.M."/>
            <person name="Op den Camp H."/>
            <person name="Overmann J."/>
            <person name="Amann R."/>
            <person name="Jetten M.S.M."/>
            <person name="Mascher T."/>
            <person name="Medema M.H."/>
            <person name="Devos D.P."/>
            <person name="Kaster A.-K."/>
            <person name="Ovreas L."/>
            <person name="Rohde M."/>
            <person name="Galperin M.Y."/>
            <person name="Jogler C."/>
        </authorList>
    </citation>
    <scope>NUCLEOTIDE SEQUENCE [LARGE SCALE GENOMIC DNA]</scope>
    <source>
        <strain evidence="3 4">EC9</strain>
    </source>
</reference>
<dbReference type="InterPro" id="IPR004629">
    <property type="entry name" value="WecG_TagA_CpsF"/>
</dbReference>
<dbReference type="OrthoDB" id="9771846at2"/>
<dbReference type="KEGG" id="ruv:EC9_45670"/>
<evidence type="ECO:0000256" key="2">
    <source>
        <dbReference type="ARBA" id="ARBA00022679"/>
    </source>
</evidence>
<dbReference type="PANTHER" id="PTHR34136:SF1">
    <property type="entry name" value="UDP-N-ACETYL-D-MANNOSAMINURONIC ACID TRANSFERASE"/>
    <property type="match status" value="1"/>
</dbReference>
<dbReference type="CDD" id="cd06533">
    <property type="entry name" value="Glyco_transf_WecG_TagA"/>
    <property type="match status" value="1"/>
</dbReference>
<accession>A0A517M655</accession>
<dbReference type="Proteomes" id="UP000319557">
    <property type="component" value="Chromosome"/>
</dbReference>
<dbReference type="NCBIfam" id="TIGR00696">
    <property type="entry name" value="wecG_tagA_cpsF"/>
    <property type="match status" value="1"/>
</dbReference>
<keyword evidence="4" id="KW-1185">Reference proteome</keyword>
<evidence type="ECO:0000256" key="1">
    <source>
        <dbReference type="ARBA" id="ARBA00022676"/>
    </source>
</evidence>
<dbReference type="RefSeq" id="WP_145348184.1">
    <property type="nucleotide sequence ID" value="NZ_CP036261.1"/>
</dbReference>
<keyword evidence="2 3" id="KW-0808">Transferase</keyword>
<dbReference type="AlphaFoldDB" id="A0A517M655"/>
<dbReference type="EMBL" id="CP036261">
    <property type="protein sequence ID" value="QDS90359.1"/>
    <property type="molecule type" value="Genomic_DNA"/>
</dbReference>